<accession>A0ABU4ALY5</accession>
<gene>
    <name evidence="3" type="ORF">R2G56_13295</name>
</gene>
<dbReference type="Proteomes" id="UP001185659">
    <property type="component" value="Unassembled WGS sequence"/>
</dbReference>
<evidence type="ECO:0000313" key="4">
    <source>
        <dbReference type="Proteomes" id="UP001185659"/>
    </source>
</evidence>
<evidence type="ECO:0000259" key="2">
    <source>
        <dbReference type="PROSITE" id="PS50943"/>
    </source>
</evidence>
<dbReference type="InterPro" id="IPR013096">
    <property type="entry name" value="Cupin_2"/>
</dbReference>
<dbReference type="SUPFAM" id="SSF47413">
    <property type="entry name" value="lambda repressor-like DNA-binding domains"/>
    <property type="match status" value="1"/>
</dbReference>
<dbReference type="Pfam" id="PF01381">
    <property type="entry name" value="HTH_3"/>
    <property type="match status" value="1"/>
</dbReference>
<comment type="caution">
    <text evidence="3">The sequence shown here is derived from an EMBL/GenBank/DDBJ whole genome shotgun (WGS) entry which is preliminary data.</text>
</comment>
<evidence type="ECO:0000256" key="1">
    <source>
        <dbReference type="ARBA" id="ARBA00023125"/>
    </source>
</evidence>
<feature type="domain" description="HTH cro/C1-type" evidence="2">
    <location>
        <begin position="8"/>
        <end position="62"/>
    </location>
</feature>
<dbReference type="Gene3D" id="1.10.260.40">
    <property type="entry name" value="lambda repressor-like DNA-binding domains"/>
    <property type="match status" value="1"/>
</dbReference>
<dbReference type="EMBL" id="JAWLIP010000006">
    <property type="protein sequence ID" value="MDV6227267.1"/>
    <property type="molecule type" value="Genomic_DNA"/>
</dbReference>
<dbReference type="SUPFAM" id="SSF51182">
    <property type="entry name" value="RmlC-like cupins"/>
    <property type="match status" value="1"/>
</dbReference>
<protein>
    <submittedName>
        <fullName evidence="3">Cupin domain-containing protein</fullName>
    </submittedName>
</protein>
<dbReference type="Gene3D" id="2.60.120.10">
    <property type="entry name" value="Jelly Rolls"/>
    <property type="match status" value="1"/>
</dbReference>
<reference evidence="3 4" key="1">
    <citation type="submission" date="2023-10" db="EMBL/GenBank/DDBJ databases">
        <authorList>
            <person name="Venkata Ramana C."/>
            <person name="Sasikala C."/>
            <person name="Dhurka M."/>
        </authorList>
    </citation>
    <scope>NUCLEOTIDE SEQUENCE [LARGE SCALE GENOMIC DNA]</scope>
    <source>
        <strain evidence="3 4">KCTC 32151</strain>
    </source>
</reference>
<dbReference type="CDD" id="cd00093">
    <property type="entry name" value="HTH_XRE"/>
    <property type="match status" value="1"/>
</dbReference>
<dbReference type="Pfam" id="PF07883">
    <property type="entry name" value="Cupin_2"/>
    <property type="match status" value="1"/>
</dbReference>
<sequence>MAKIGHKISDLRRRRQLTVRELSARSGVSHSTISLIEREKVSPSLNTLQAILDALGSTLVGFLSDVHLGSHSPFYKAQDLVEIGNVRGISYRLIGINHPNRALQFLKETYKVGADTGGDLSHEGQEAGYVISGQIEVTAGDKKRILGPGDAYYFDSREKHRFRNVGDEPAEIVSAITPPTY</sequence>
<proteinExistence type="predicted"/>
<keyword evidence="1" id="KW-0238">DNA-binding</keyword>
<evidence type="ECO:0000313" key="3">
    <source>
        <dbReference type="EMBL" id="MDV6227267.1"/>
    </source>
</evidence>
<dbReference type="RefSeq" id="WP_317561577.1">
    <property type="nucleotide sequence ID" value="NZ_JAWLIP010000006.1"/>
</dbReference>
<name>A0ABU4ALY5_9HYPH</name>
<organism evidence="3 4">
    <name type="scientific">Nitratireductor aquimarinus</name>
    <dbReference type="NCBI Taxonomy" id="889300"/>
    <lineage>
        <taxon>Bacteria</taxon>
        <taxon>Pseudomonadati</taxon>
        <taxon>Pseudomonadota</taxon>
        <taxon>Alphaproteobacteria</taxon>
        <taxon>Hyphomicrobiales</taxon>
        <taxon>Phyllobacteriaceae</taxon>
        <taxon>Nitratireductor</taxon>
    </lineage>
</organism>
<keyword evidence="4" id="KW-1185">Reference proteome</keyword>
<dbReference type="InterPro" id="IPR014710">
    <property type="entry name" value="RmlC-like_jellyroll"/>
</dbReference>
<dbReference type="PANTHER" id="PTHR46797:SF11">
    <property type="entry name" value="HTH-TYPE TRANSCRIPTIONAL REGULATOR PUUR"/>
    <property type="match status" value="1"/>
</dbReference>
<dbReference type="CDD" id="cd02209">
    <property type="entry name" value="cupin_XRE_C"/>
    <property type="match status" value="1"/>
</dbReference>
<dbReference type="PROSITE" id="PS50943">
    <property type="entry name" value="HTH_CROC1"/>
    <property type="match status" value="1"/>
</dbReference>
<dbReference type="PANTHER" id="PTHR46797">
    <property type="entry name" value="HTH-TYPE TRANSCRIPTIONAL REGULATOR"/>
    <property type="match status" value="1"/>
</dbReference>
<dbReference type="InterPro" id="IPR010982">
    <property type="entry name" value="Lambda_DNA-bd_dom_sf"/>
</dbReference>
<dbReference type="SMART" id="SM00530">
    <property type="entry name" value="HTH_XRE"/>
    <property type="match status" value="1"/>
</dbReference>
<dbReference type="InterPro" id="IPR001387">
    <property type="entry name" value="Cro/C1-type_HTH"/>
</dbReference>
<dbReference type="InterPro" id="IPR050807">
    <property type="entry name" value="TransReg_Diox_bact_type"/>
</dbReference>
<dbReference type="InterPro" id="IPR011051">
    <property type="entry name" value="RmlC_Cupin_sf"/>
</dbReference>